<feature type="domain" description="EF-hand" evidence="2">
    <location>
        <begin position="55"/>
        <end position="90"/>
    </location>
</feature>
<dbReference type="Gene3D" id="1.10.238.10">
    <property type="entry name" value="EF-hand"/>
    <property type="match status" value="1"/>
</dbReference>
<dbReference type="PROSITE" id="PS50222">
    <property type="entry name" value="EF_HAND_2"/>
    <property type="match status" value="1"/>
</dbReference>
<dbReference type="InterPro" id="IPR011992">
    <property type="entry name" value="EF-hand-dom_pair"/>
</dbReference>
<evidence type="ECO:0000313" key="4">
    <source>
        <dbReference type="Proteomes" id="UP000317171"/>
    </source>
</evidence>
<feature type="compositionally biased region" description="Basic and acidic residues" evidence="1">
    <location>
        <begin position="64"/>
        <end position="144"/>
    </location>
</feature>
<keyword evidence="4" id="KW-1185">Reference proteome</keyword>
<dbReference type="GO" id="GO:0005509">
    <property type="term" value="F:calcium ion binding"/>
    <property type="evidence" value="ECO:0007669"/>
    <property type="project" value="InterPro"/>
</dbReference>
<reference evidence="3 4" key="1">
    <citation type="submission" date="2019-02" db="EMBL/GenBank/DDBJ databases">
        <title>Deep-cultivation of Planctomycetes and their phenomic and genomic characterization uncovers novel biology.</title>
        <authorList>
            <person name="Wiegand S."/>
            <person name="Jogler M."/>
            <person name="Boedeker C."/>
            <person name="Pinto D."/>
            <person name="Vollmers J."/>
            <person name="Rivas-Marin E."/>
            <person name="Kohn T."/>
            <person name="Peeters S.H."/>
            <person name="Heuer A."/>
            <person name="Rast P."/>
            <person name="Oberbeckmann S."/>
            <person name="Bunk B."/>
            <person name="Jeske O."/>
            <person name="Meyerdierks A."/>
            <person name="Storesund J.E."/>
            <person name="Kallscheuer N."/>
            <person name="Luecker S."/>
            <person name="Lage O.M."/>
            <person name="Pohl T."/>
            <person name="Merkel B.J."/>
            <person name="Hornburger P."/>
            <person name="Mueller R.-W."/>
            <person name="Bruemmer F."/>
            <person name="Labrenz M."/>
            <person name="Spormann A.M."/>
            <person name="Op den Camp H."/>
            <person name="Overmann J."/>
            <person name="Amann R."/>
            <person name="Jetten M.S.M."/>
            <person name="Mascher T."/>
            <person name="Medema M.H."/>
            <person name="Devos D.P."/>
            <person name="Kaster A.-K."/>
            <person name="Ovreas L."/>
            <person name="Rohde M."/>
            <person name="Galperin M.Y."/>
            <person name="Jogler C."/>
        </authorList>
    </citation>
    <scope>NUCLEOTIDE SEQUENCE [LARGE SCALE GENOMIC DNA]</scope>
    <source>
        <strain evidence="3 4">Pan241w</strain>
    </source>
</reference>
<name>A0A517RCN2_9PLAN</name>
<dbReference type="AlphaFoldDB" id="A0A517RCN2"/>
<organism evidence="3 4">
    <name type="scientific">Gimesia alba</name>
    <dbReference type="NCBI Taxonomy" id="2527973"/>
    <lineage>
        <taxon>Bacteria</taxon>
        <taxon>Pseudomonadati</taxon>
        <taxon>Planctomycetota</taxon>
        <taxon>Planctomycetia</taxon>
        <taxon>Planctomycetales</taxon>
        <taxon>Planctomycetaceae</taxon>
        <taxon>Gimesia</taxon>
    </lineage>
</organism>
<dbReference type="InterPro" id="IPR002048">
    <property type="entry name" value="EF_hand_dom"/>
</dbReference>
<dbReference type="Pfam" id="PF13202">
    <property type="entry name" value="EF-hand_5"/>
    <property type="match status" value="2"/>
</dbReference>
<dbReference type="Proteomes" id="UP000317171">
    <property type="component" value="Chromosome"/>
</dbReference>
<dbReference type="KEGG" id="gaz:Pan241w_16470"/>
<feature type="region of interest" description="Disordered" evidence="1">
    <location>
        <begin position="19"/>
        <end position="49"/>
    </location>
</feature>
<evidence type="ECO:0000313" key="3">
    <source>
        <dbReference type="EMBL" id="QDT41584.1"/>
    </source>
</evidence>
<gene>
    <name evidence="3" type="ORF">Pan241w_16470</name>
</gene>
<proteinExistence type="predicted"/>
<accession>A0A517RCN2</accession>
<evidence type="ECO:0000256" key="1">
    <source>
        <dbReference type="SAM" id="MobiDB-lite"/>
    </source>
</evidence>
<dbReference type="RefSeq" id="WP_198000390.1">
    <property type="nucleotide sequence ID" value="NZ_CP036269.1"/>
</dbReference>
<feature type="compositionally biased region" description="Basic and acidic residues" evidence="1">
    <location>
        <begin position="152"/>
        <end position="161"/>
    </location>
</feature>
<protein>
    <submittedName>
        <fullName evidence="3">EF hand</fullName>
    </submittedName>
</protein>
<dbReference type="EMBL" id="CP036269">
    <property type="protein sequence ID" value="QDT41584.1"/>
    <property type="molecule type" value="Genomic_DNA"/>
</dbReference>
<evidence type="ECO:0000259" key="2">
    <source>
        <dbReference type="PROSITE" id="PS50222"/>
    </source>
</evidence>
<dbReference type="SUPFAM" id="SSF47473">
    <property type="entry name" value="EF-hand"/>
    <property type="match status" value="1"/>
</dbReference>
<sequence>MKFFIAFVAIAGLVTTGISSQKSRSDRNCGRPGSPPPDPILSLFDTDQNGEISAQELEQSEAVLKKLDWDKDGKLTREELPRPPRPEEERGHGPHHERGHRPEHERGRRPEHDRGHGHRPDHQRGHEQGRRPGDDHHRRPERGRPPRPAPHPGEDRFEGPERPPVSPNAPAGTVLFNGGYETDPRDHGRPVALIAAALGVEAQVFRDAFSNVKPAQNGHPTEARARANKKVLLDALGKHGITNERLDEVSNYYRYQPGRGNLWKHTPASATAIIKDGKVTEIKILNPGAGYLTPPTVTIAGYPDLRLTATLSFGKNLNTNGTIRSLTIED</sequence>
<feature type="region of interest" description="Disordered" evidence="1">
    <location>
        <begin position="64"/>
        <end position="183"/>
    </location>
</feature>